<dbReference type="SMART" id="SM00382">
    <property type="entry name" value="AAA"/>
    <property type="match status" value="1"/>
</dbReference>
<keyword evidence="11" id="KW-1185">Reference proteome</keyword>
<feature type="region of interest" description="Disordered" evidence="8">
    <location>
        <begin position="393"/>
        <end position="477"/>
    </location>
</feature>
<evidence type="ECO:0000256" key="3">
    <source>
        <dbReference type="ARBA" id="ARBA00022763"/>
    </source>
</evidence>
<dbReference type="GO" id="GO:0008821">
    <property type="term" value="F:crossover junction DNA endonuclease activity"/>
    <property type="evidence" value="ECO:0007669"/>
    <property type="project" value="TreeGrafter"/>
</dbReference>
<feature type="region of interest" description="Disordered" evidence="8">
    <location>
        <begin position="1"/>
        <end position="34"/>
    </location>
</feature>
<dbReference type="GO" id="GO:0033063">
    <property type="term" value="C:Rad51B-Rad51C-Rad51D-XRCC2 complex"/>
    <property type="evidence" value="ECO:0007669"/>
    <property type="project" value="TreeGrafter"/>
</dbReference>
<dbReference type="PANTHER" id="PTHR46239">
    <property type="entry name" value="DNA REPAIR PROTEIN RAD51 HOMOLOG 3 RAD51C"/>
    <property type="match status" value="1"/>
</dbReference>
<dbReference type="PANTHER" id="PTHR46239:SF1">
    <property type="entry name" value="DNA REPAIR PROTEIN RAD51 HOMOLOG 3"/>
    <property type="match status" value="1"/>
</dbReference>
<feature type="compositionally biased region" description="Acidic residues" evidence="8">
    <location>
        <begin position="402"/>
        <end position="414"/>
    </location>
</feature>
<dbReference type="STRING" id="1215338.A0A059JD01"/>
<dbReference type="InterPro" id="IPR003593">
    <property type="entry name" value="AAA+_ATPase"/>
</dbReference>
<dbReference type="InterPro" id="IPR027417">
    <property type="entry name" value="P-loop_NTPase"/>
</dbReference>
<dbReference type="GO" id="GO:0005657">
    <property type="term" value="C:replication fork"/>
    <property type="evidence" value="ECO:0007669"/>
    <property type="project" value="TreeGrafter"/>
</dbReference>
<proteinExistence type="predicted"/>
<dbReference type="HOGENOM" id="CLU_043547_2_1_1"/>
<feature type="compositionally biased region" description="Acidic residues" evidence="8">
    <location>
        <begin position="434"/>
        <end position="446"/>
    </location>
</feature>
<feature type="compositionally biased region" description="Basic and acidic residues" evidence="8">
    <location>
        <begin position="415"/>
        <end position="424"/>
    </location>
</feature>
<keyword evidence="2" id="KW-0547">Nucleotide-binding</keyword>
<keyword evidence="6" id="KW-0539">Nucleus</keyword>
<dbReference type="GO" id="GO:0000707">
    <property type="term" value="P:meiotic DNA recombinase assembly"/>
    <property type="evidence" value="ECO:0007669"/>
    <property type="project" value="TreeGrafter"/>
</dbReference>
<dbReference type="PROSITE" id="PS50162">
    <property type="entry name" value="RECA_2"/>
    <property type="match status" value="1"/>
</dbReference>
<dbReference type="GO" id="GO:0140664">
    <property type="term" value="F:ATP-dependent DNA damage sensor activity"/>
    <property type="evidence" value="ECO:0007669"/>
    <property type="project" value="InterPro"/>
</dbReference>
<dbReference type="CDD" id="cd01393">
    <property type="entry name" value="RecA-like"/>
    <property type="match status" value="1"/>
</dbReference>
<dbReference type="GO" id="GO:0005524">
    <property type="term" value="F:ATP binding"/>
    <property type="evidence" value="ECO:0007669"/>
    <property type="project" value="UniProtKB-KW"/>
</dbReference>
<evidence type="ECO:0000256" key="1">
    <source>
        <dbReference type="ARBA" id="ARBA00004123"/>
    </source>
</evidence>
<organism evidence="10 11">
    <name type="scientific">Trichophyton interdigitale (strain MR816)</name>
    <dbReference type="NCBI Taxonomy" id="1215338"/>
    <lineage>
        <taxon>Eukaryota</taxon>
        <taxon>Fungi</taxon>
        <taxon>Dikarya</taxon>
        <taxon>Ascomycota</taxon>
        <taxon>Pezizomycotina</taxon>
        <taxon>Eurotiomycetes</taxon>
        <taxon>Eurotiomycetidae</taxon>
        <taxon>Onygenales</taxon>
        <taxon>Arthrodermataceae</taxon>
        <taxon>Trichophyton</taxon>
    </lineage>
</organism>
<keyword evidence="4" id="KW-0067">ATP-binding</keyword>
<evidence type="ECO:0000256" key="7">
    <source>
        <dbReference type="ARBA" id="ARBA00040674"/>
    </source>
</evidence>
<comment type="caution">
    <text evidence="10">The sequence shown here is derived from an EMBL/GenBank/DDBJ whole genome shotgun (WGS) entry which is preliminary data.</text>
</comment>
<gene>
    <name evidence="10" type="ORF">H109_02387</name>
</gene>
<dbReference type="Gene3D" id="3.40.50.300">
    <property type="entry name" value="P-loop containing nucleotide triphosphate hydrolases"/>
    <property type="match status" value="1"/>
</dbReference>
<sequence length="477" mass="51939">MNRDTANFQATPTLHSQNPSQLLSSSTGRAPLSTGLPHLDKALIPPVNHAANTPADILPAASQFALPGWTQLGPSATGAEGGNGNVDSGSNENGDAEGPQTPLSPGIRRGEITELSGPRGSGKTSLAMTAAVNALKQGETVIWIDTAGPICMSRFEKMLSRDSTPLETQDRLRNLLHFQPTTLAHLLALISHPIADFPPPNTGLIVVDSISCLFGSEFRSKLPAKLSKAKDLHGTGSRASKEAQESKLWWKLIGSLSSNLNGLASRFDCAVIVVNEMVTRFRSGQKPMLHVAISGYTWDTSVATRVILYWHWLDSGVREKFGMARIRIAEVFRAGKKAVLPRAVERIVPFLVEDEGLVEFMRLPISLGGTRGTVTPVSAKRKLDGDELLGAQLPRRPKIELDSEGEDEEDESVEEEKKLEEKPARTSLPTEIMDSQDEEEDEEWLEAVDLQSSTEPNTQQEEDDTEQLLRSMVEGDV</sequence>
<evidence type="ECO:0000256" key="4">
    <source>
        <dbReference type="ARBA" id="ARBA00022840"/>
    </source>
</evidence>
<evidence type="ECO:0000256" key="2">
    <source>
        <dbReference type="ARBA" id="ARBA00022741"/>
    </source>
</evidence>
<dbReference type="AlphaFoldDB" id="A0A059JD01"/>
<evidence type="ECO:0000259" key="9">
    <source>
        <dbReference type="PROSITE" id="PS50162"/>
    </source>
</evidence>
<dbReference type="Proteomes" id="UP000024533">
    <property type="component" value="Unassembled WGS sequence"/>
</dbReference>
<evidence type="ECO:0000256" key="5">
    <source>
        <dbReference type="ARBA" id="ARBA00023204"/>
    </source>
</evidence>
<keyword evidence="5" id="KW-0234">DNA repair</keyword>
<name>A0A059JD01_TRIIM</name>
<feature type="compositionally biased region" description="Polar residues" evidence="8">
    <location>
        <begin position="450"/>
        <end position="459"/>
    </location>
</feature>
<feature type="domain" description="RecA family profile 1" evidence="9">
    <location>
        <begin position="82"/>
        <end position="277"/>
    </location>
</feature>
<evidence type="ECO:0000256" key="6">
    <source>
        <dbReference type="ARBA" id="ARBA00023242"/>
    </source>
</evidence>
<keyword evidence="3" id="KW-0227">DNA damage</keyword>
<dbReference type="OrthoDB" id="5957327at2759"/>
<feature type="region of interest" description="Disordered" evidence="8">
    <location>
        <begin position="69"/>
        <end position="123"/>
    </location>
</feature>
<accession>A0A059JD01</accession>
<dbReference type="GO" id="GO:0000400">
    <property type="term" value="F:four-way junction DNA binding"/>
    <property type="evidence" value="ECO:0007669"/>
    <property type="project" value="TreeGrafter"/>
</dbReference>
<evidence type="ECO:0000313" key="11">
    <source>
        <dbReference type="Proteomes" id="UP000024533"/>
    </source>
</evidence>
<evidence type="ECO:0000256" key="8">
    <source>
        <dbReference type="SAM" id="MobiDB-lite"/>
    </source>
</evidence>
<dbReference type="InterPro" id="IPR013632">
    <property type="entry name" value="Rad51_C"/>
</dbReference>
<protein>
    <recommendedName>
        <fullName evidence="7">DNA repair protein RAD51 homolog 3</fullName>
    </recommendedName>
</protein>
<reference evidence="10 11" key="1">
    <citation type="submission" date="2014-02" db="EMBL/GenBank/DDBJ databases">
        <title>The Genome Sequence of Trichophyton interdigitale MR816.</title>
        <authorList>
            <consortium name="The Broad Institute Genomics Platform"/>
            <person name="Cuomo C.A."/>
            <person name="White T.C."/>
            <person name="Graser Y."/>
            <person name="Martinez-Rossi N."/>
            <person name="Heitman J."/>
            <person name="Young S.K."/>
            <person name="Zeng Q."/>
            <person name="Gargeya S."/>
            <person name="Abouelleil A."/>
            <person name="Alvarado L."/>
            <person name="Chapman S.B."/>
            <person name="Gainer-Dewar J."/>
            <person name="Goldberg J."/>
            <person name="Griggs A."/>
            <person name="Gujja S."/>
            <person name="Hansen M."/>
            <person name="Howarth C."/>
            <person name="Imamovic A."/>
            <person name="Larimer J."/>
            <person name="Martinez D."/>
            <person name="Murphy C."/>
            <person name="Pearson M.D."/>
            <person name="Persinoti G."/>
            <person name="Poon T."/>
            <person name="Priest M."/>
            <person name="Roberts A.D."/>
            <person name="Saif S."/>
            <person name="Shea T.D."/>
            <person name="Sykes S.N."/>
            <person name="Wortman J."/>
            <person name="Nusbaum C."/>
            <person name="Birren B."/>
        </authorList>
    </citation>
    <scope>NUCLEOTIDE SEQUENCE [LARGE SCALE GENOMIC DNA]</scope>
    <source>
        <strain evidence="10 11">MR816</strain>
    </source>
</reference>
<feature type="compositionally biased region" description="Polar residues" evidence="8">
    <location>
        <begin position="1"/>
        <end position="28"/>
    </location>
</feature>
<dbReference type="SUPFAM" id="SSF52540">
    <property type="entry name" value="P-loop containing nucleoside triphosphate hydrolases"/>
    <property type="match status" value="1"/>
</dbReference>
<dbReference type="GO" id="GO:0033065">
    <property type="term" value="C:Rad51C-XRCC3 complex"/>
    <property type="evidence" value="ECO:0007669"/>
    <property type="project" value="TreeGrafter"/>
</dbReference>
<dbReference type="InterPro" id="IPR020588">
    <property type="entry name" value="RecA_ATP-bd"/>
</dbReference>
<dbReference type="InterPro" id="IPR052093">
    <property type="entry name" value="HR_Repair_Mediator"/>
</dbReference>
<comment type="subcellular location">
    <subcellularLocation>
        <location evidence="1">Nucleus</location>
    </subcellularLocation>
</comment>
<dbReference type="OMA" id="QESKLWW"/>
<evidence type="ECO:0000313" key="10">
    <source>
        <dbReference type="EMBL" id="KDB25756.1"/>
    </source>
</evidence>
<dbReference type="Pfam" id="PF08423">
    <property type="entry name" value="Rad51"/>
    <property type="match status" value="1"/>
</dbReference>
<dbReference type="EMBL" id="AOKY01000180">
    <property type="protein sequence ID" value="KDB25756.1"/>
    <property type="molecule type" value="Genomic_DNA"/>
</dbReference>
<dbReference type="GO" id="GO:0007131">
    <property type="term" value="P:reciprocal meiotic recombination"/>
    <property type="evidence" value="ECO:0007669"/>
    <property type="project" value="TreeGrafter"/>
</dbReference>